<keyword evidence="3 7" id="KW-0067">ATP-binding</keyword>
<evidence type="ECO:0000256" key="5">
    <source>
        <dbReference type="ARBA" id="ARBA00023175"/>
    </source>
</evidence>
<keyword evidence="4 8" id="KW-0175">Coiled coil</keyword>
<dbReference type="Pfam" id="PF00225">
    <property type="entry name" value="Kinesin"/>
    <property type="match status" value="1"/>
</dbReference>
<feature type="region of interest" description="Disordered" evidence="9">
    <location>
        <begin position="29"/>
        <end position="73"/>
    </location>
</feature>
<keyword evidence="1" id="KW-0493">Microtubule</keyword>
<evidence type="ECO:0000256" key="8">
    <source>
        <dbReference type="SAM" id="Coils"/>
    </source>
</evidence>
<dbReference type="InterPro" id="IPR036961">
    <property type="entry name" value="Kinesin_motor_dom_sf"/>
</dbReference>
<comment type="similarity">
    <text evidence="6">Belongs to the TRAFAC class myosin-kinesin ATPase superfamily. Kinesin family. KIN-12 subfamily.</text>
</comment>
<feature type="compositionally biased region" description="Low complexity" evidence="9">
    <location>
        <begin position="2703"/>
        <end position="2717"/>
    </location>
</feature>
<evidence type="ECO:0000259" key="10">
    <source>
        <dbReference type="PROSITE" id="PS50067"/>
    </source>
</evidence>
<dbReference type="PROSITE" id="PS00411">
    <property type="entry name" value="KINESIN_MOTOR_1"/>
    <property type="match status" value="1"/>
</dbReference>
<name>A0A8S1ZW10_ARAAE</name>
<dbReference type="PANTHER" id="PTHR37739:SF8">
    <property type="entry name" value="KINESIN-LIKE PROTEIN KIN-12D"/>
    <property type="match status" value="1"/>
</dbReference>
<dbReference type="GO" id="GO:0005524">
    <property type="term" value="F:ATP binding"/>
    <property type="evidence" value="ECO:0007669"/>
    <property type="project" value="UniProtKB-UniRule"/>
</dbReference>
<feature type="region of interest" description="Disordered" evidence="9">
    <location>
        <begin position="2686"/>
        <end position="2717"/>
    </location>
</feature>
<feature type="compositionally biased region" description="Polar residues" evidence="9">
    <location>
        <begin position="30"/>
        <end position="39"/>
    </location>
</feature>
<feature type="coiled-coil region" evidence="8">
    <location>
        <begin position="2751"/>
        <end position="2785"/>
    </location>
</feature>
<dbReference type="EMBL" id="LR999453">
    <property type="protein sequence ID" value="CAE5967794.1"/>
    <property type="molecule type" value="Genomic_DNA"/>
</dbReference>
<feature type="binding site" evidence="7">
    <location>
        <begin position="277"/>
        <end position="284"/>
    </location>
    <ligand>
        <name>ATP</name>
        <dbReference type="ChEBI" id="CHEBI:30616"/>
    </ligand>
</feature>
<feature type="compositionally biased region" description="Basic and acidic residues" evidence="9">
    <location>
        <begin position="40"/>
        <end position="56"/>
    </location>
</feature>
<keyword evidence="2 7" id="KW-0547">Nucleotide-binding</keyword>
<feature type="domain" description="Kinesin motor" evidence="10">
    <location>
        <begin position="196"/>
        <end position="533"/>
    </location>
</feature>
<feature type="coiled-coil region" evidence="8">
    <location>
        <begin position="1420"/>
        <end position="1577"/>
    </location>
</feature>
<dbReference type="Proteomes" id="UP000682877">
    <property type="component" value="Chromosome 3"/>
</dbReference>
<keyword evidence="12" id="KW-1185">Reference proteome</keyword>
<sequence length="2967" mass="336651">MSRETKLSRRDSDNYDDEIENVPENLRASLLSQTSNDSLKNPKHEKECGSKIDRTPSRPRAKNPDPALPLRTPDKYRSAAAAFSKNRFGWGDKCDSITNTTNAGLLNTTPKTGRVVGRAHSETNSTQNTPTKSVSKPPGSCYRGKLDGTGAVRVGGYASLYKGLSSSSGQVSAVVNSVEVPHFSLKEDPSFWMDHNVQILIRVRPLNSMEKSTNGYNRCLKQESSQCVAWIGPPETRFQFDHVACETIDQETLFRVAGLPMVENCLSGYNSCIFAYGQTGSGKTYTMLGEVGDLEFKPSPNRGMMPRIFEFLFARIQAEEESRRDERLKYSCKCSFLEIYNEQITDLLEPSSTNLQLREDIKSGVYVENLTECEVQSVQDILGLITQGSLNRRVGATNMNRESSRSHSVFTCVIESRWEKDSTANMRFARLNLVDLAGSERQKTSGAEGDRLKEAASINKSLSTLGHVIMVLVDVANGKPRHIPYRDSRLTFLLQDSLGGNSKTMIIANASPSVSCAAETLNTLKFAQRAKLIQNNAVVNEDSNEDVLELRRQIRLLKEELSLLKRQNISRALSFGSATANFAELQVDSPSSEMHETGHQQAGNLLVYESGGCVRMSRKQLKSLEITLAGSLRREHVADASIKKLEAEIEHLNRLVRQREEDTRSTKMMLRFREDKIQRLESLLGNHISTDSFLLEENNVLSEEIQLLQAKIDKNPELTRFALENIRLLDQLRRFQEFYEEGEREILLGEVSNLRNQLFQFLDENSDWQKHVDEGIEPQGASHMSKENCALQEELKKTSYELEKCRSNLGSCLEENAKLSREIHDLQAMVSDIRACTRDEHSSANKQKALLVPQNVERHETLACEQVNYVEEIIKLQLDLDVQKIILDEERTLRGDTEAQAVRLKIDVEELKDQLLLISKQQENVYSELGETKSVVEALESHNIILIQEAVELRRIKEDYIELLQKQELDIPAMKSKQCNEFKDNPAEDNAIDTKFKKMQASLEKAKRLNMLYKSDIASKACGDEEMDEVCKQAEAATAEVIVCLQNELEVLQKEVNDFHSKENVTEKQVQILETQMVELQDNLRDTTTDNEKLQENLRGKDMELQIISNEMELLTSELEEILLNGNEGLTDACYQADLISGSLPDKRIWISEQVGGLIRTLSERELMIEDLESCLEDANKKRCDIESMLKSLRGAAIVMNEAHQREFEEKETHVLLLKSQLCTKTETISRLQEKLKMAERLIYEASDCATASLIIVNRYSEVTESHTFELKQKDFQLAESAGTIISLKQQVQELEAICKEFRSKLLDEEKNASAMEQKLEEIEETGISAMKEKISELRGGISGLRSCINMCQEHEKYTEAENSLGSPAHCSEGQEPGRNVVVSSCIEKTPNNTHTESIKLSSKVSSERGKVIILLKQEMESALVSLKEVQVEMAKLQGEKEELKASEKRSLSNLNNLAAQFCNLETVMKDMEEQYEHRMETLEHELAKMKTEADQEYVENLCVLKKFEEAQGVIREADITVNELIIANEKMKLDMEKQKKRETSLVGEKNALVDKLQELESINVKENEKIAYLEKLFESSLMGIGNLVEELETVVRKLQDESSVALTGMANDLSDLKSWVSETNSARLFLEDIWSEIIMKDCALSVLHLCHMGILLETVTGINTENGLLHRGLCVSNSSIAGLRDNNLRLRRELEMFANLKGKLLTDIKNGFERISRNEEETNLLTTKLSSFDQKISGLQYQEEMMLQRCNSMGSQLDILLKEIDLSNGNLAETLLEQERHLNQKDDFFDTEVQLYLMDLCSKDVESLVLAQTVKEYSSYLAVVDRELLDHLAIVEDLREKLFVSQVEGELKDRCLVDNKLETVSVKEELTEAQCKIKVLSSDLDRSVQKIAEIDEVNKVFGERVIFLESRITGLQQELAMKASELNSLEHSQSVTAEELDVKERDIQAYADVVSSLKKENISLKKKFIHFGEDQFKALDVTRLGIAKCSHLAEDSKILEKLTRDGMAISDKMLQLICENVNRASEFADTVQSLQIDVQDLLSENLNLHDELLRKDDVLKGLSFDLSLLQESASNSRDKKDETKEIMVHVEALEKTLALKTSELEDAVSHAQMLEVQLQESKEITRNLEVDTEKARKCQEKLSAENKDIRAEAEDLLAEKSSLEEELIQTKKVSESMEMELFNLRNALGQLNDTVAFTQRKLNEAIDDRDNLQDEVLNLKEEFGKMKSDAKEMEARYIEAQQIAESRKTYADEREEEVKLLEGSVEKLEYTINVLENKVNVVKGEAERQRLQREELEMELHTIRQQMESARNADGEMKRILDEKHMDLAQAKKHIEALERNMADQKTEITQLSAHISELNLHAEAQAREYMHKFKELEAMAEQVKPEIHVSQAIDSSLSKGSGKPRGSGSPFRCIGLGIAQQMRSEKDEELAAARLRIEELETVVATRQKEIFLLNSKLAKVDSMTHDINRVLLGVKQNVTNCASFLDSQQVLKIAEMLQHNSSDSREMDLEVSHLKQQLNEYNEERQGWIEEIEGKQTELVTAQIKLEEHRQYEQLLKKENELLKEENNVLKLQLDELNLKLRRADVSVSRAKEELAFYRASSGKNPHSNFDKTHQLSTKLKETEEDRMQLAQKLLGLCTSILKAAGVTGEDITDINPEVAEEALEQLKTKLGLLESELHHFRLKGKTKSRRSRNPERKMPSMPSPRRSWSQSPRRMSQISQIEFLQELERTPSVAEQIAKLDVFIGKLEERKRQRDLTRQDLDAMEEIVAKLRKELDEENTDTDITLFRNVRQNLIEFLLPSSNQYLAPPPESSNRLALPPPSTDGIFVEAFPVPPPTAPWSFFYQPPPPQSFAPLPPPELSVPPPTAPWSYFYQPPPPQSFASPPAYSLPPPELSVPPPTASWRSNFPRVSSGLHISGPQPTWGPLRGPIPPVQGRLQGADPRYHDFGASSSHRRYMSLGNEY</sequence>
<feature type="coiled-coil region" evidence="8">
    <location>
        <begin position="1285"/>
        <end position="1326"/>
    </location>
</feature>
<dbReference type="PROSITE" id="PS50067">
    <property type="entry name" value="KINESIN_MOTOR_2"/>
    <property type="match status" value="1"/>
</dbReference>
<feature type="compositionally biased region" description="Polar residues" evidence="9">
    <location>
        <begin position="122"/>
        <end position="134"/>
    </location>
</feature>
<feature type="coiled-coil region" evidence="8">
    <location>
        <begin position="1042"/>
        <end position="1125"/>
    </location>
</feature>
<evidence type="ECO:0000313" key="12">
    <source>
        <dbReference type="Proteomes" id="UP000682877"/>
    </source>
</evidence>
<evidence type="ECO:0000256" key="7">
    <source>
        <dbReference type="PROSITE-ProRule" id="PRU00283"/>
    </source>
</evidence>
<feature type="compositionally biased region" description="Basic and acidic residues" evidence="9">
    <location>
        <begin position="1"/>
        <end position="13"/>
    </location>
</feature>
<evidence type="ECO:0000256" key="2">
    <source>
        <dbReference type="ARBA" id="ARBA00022741"/>
    </source>
</evidence>
<feature type="coiled-coil region" evidence="8">
    <location>
        <begin position="540"/>
        <end position="567"/>
    </location>
</feature>
<evidence type="ECO:0000256" key="4">
    <source>
        <dbReference type="ARBA" id="ARBA00023054"/>
    </source>
</evidence>
<feature type="region of interest" description="Disordered" evidence="9">
    <location>
        <begin position="1"/>
        <end position="20"/>
    </location>
</feature>
<dbReference type="PANTHER" id="PTHR37739">
    <property type="entry name" value="KINESIN-LIKE PROTEIN KIN-12D"/>
    <property type="match status" value="1"/>
</dbReference>
<dbReference type="Gene3D" id="3.40.850.10">
    <property type="entry name" value="Kinesin motor domain"/>
    <property type="match status" value="1"/>
</dbReference>
<evidence type="ECO:0000256" key="1">
    <source>
        <dbReference type="ARBA" id="ARBA00022701"/>
    </source>
</evidence>
<dbReference type="FunFam" id="3.40.850.10:FF:000033">
    <property type="entry name" value="Kinesin-like protein KIN-12E"/>
    <property type="match status" value="1"/>
</dbReference>
<evidence type="ECO:0000313" key="11">
    <source>
        <dbReference type="EMBL" id="CAE5967794.1"/>
    </source>
</evidence>
<evidence type="ECO:0000256" key="6">
    <source>
        <dbReference type="ARBA" id="ARBA00034488"/>
    </source>
</evidence>
<dbReference type="GO" id="GO:0003777">
    <property type="term" value="F:microtubule motor activity"/>
    <property type="evidence" value="ECO:0007669"/>
    <property type="project" value="InterPro"/>
</dbReference>
<dbReference type="InterPro" id="IPR044986">
    <property type="entry name" value="KIF15/KIN-12"/>
</dbReference>
<accession>A0A8S1ZW10</accession>
<dbReference type="SUPFAM" id="SSF52540">
    <property type="entry name" value="P-loop containing nucleoside triphosphate hydrolases"/>
    <property type="match status" value="1"/>
</dbReference>
<protein>
    <recommendedName>
        <fullName evidence="10">Kinesin motor domain-containing protein</fullName>
    </recommendedName>
</protein>
<dbReference type="PRINTS" id="PR00380">
    <property type="entry name" value="KINESINHEAVY"/>
</dbReference>
<feature type="region of interest" description="Disordered" evidence="9">
    <location>
        <begin position="105"/>
        <end position="142"/>
    </location>
</feature>
<organism evidence="11 12">
    <name type="scientific">Arabidopsis arenosa</name>
    <name type="common">Sand rock-cress</name>
    <name type="synonym">Cardaminopsis arenosa</name>
    <dbReference type="NCBI Taxonomy" id="38785"/>
    <lineage>
        <taxon>Eukaryota</taxon>
        <taxon>Viridiplantae</taxon>
        <taxon>Streptophyta</taxon>
        <taxon>Embryophyta</taxon>
        <taxon>Tracheophyta</taxon>
        <taxon>Spermatophyta</taxon>
        <taxon>Magnoliopsida</taxon>
        <taxon>eudicotyledons</taxon>
        <taxon>Gunneridae</taxon>
        <taxon>Pentapetalae</taxon>
        <taxon>rosids</taxon>
        <taxon>malvids</taxon>
        <taxon>Brassicales</taxon>
        <taxon>Brassicaceae</taxon>
        <taxon>Camelineae</taxon>
        <taxon>Arabidopsis</taxon>
    </lineage>
</organism>
<dbReference type="GO" id="GO:0005874">
    <property type="term" value="C:microtubule"/>
    <property type="evidence" value="ECO:0007669"/>
    <property type="project" value="UniProtKB-KW"/>
</dbReference>
<reference evidence="11" key="1">
    <citation type="submission" date="2021-01" db="EMBL/GenBank/DDBJ databases">
        <authorList>
            <person name="Bezrukov I."/>
        </authorList>
    </citation>
    <scope>NUCLEOTIDE SEQUENCE</scope>
</reference>
<gene>
    <name evidence="11" type="ORF">AARE701A_LOCUS7579</name>
</gene>
<feature type="compositionally biased region" description="Basic residues" evidence="9">
    <location>
        <begin position="2686"/>
        <end position="2695"/>
    </location>
</feature>
<feature type="coiled-coil region" evidence="8">
    <location>
        <begin position="2507"/>
        <end position="2636"/>
    </location>
</feature>
<dbReference type="GO" id="GO:0007018">
    <property type="term" value="P:microtubule-based movement"/>
    <property type="evidence" value="ECO:0007669"/>
    <property type="project" value="InterPro"/>
</dbReference>
<dbReference type="SMART" id="SM00129">
    <property type="entry name" value="KISc"/>
    <property type="match status" value="1"/>
</dbReference>
<feature type="coiled-coil region" evidence="8">
    <location>
        <begin position="2140"/>
        <end position="2356"/>
    </location>
</feature>
<feature type="coiled-coil region" evidence="8">
    <location>
        <begin position="2425"/>
        <end position="2452"/>
    </location>
</feature>
<dbReference type="InterPro" id="IPR019821">
    <property type="entry name" value="Kinesin_motor_CS"/>
</dbReference>
<dbReference type="InterPro" id="IPR027417">
    <property type="entry name" value="P-loop_NTPase"/>
</dbReference>
<dbReference type="InterPro" id="IPR001752">
    <property type="entry name" value="Kinesin_motor_dom"/>
</dbReference>
<evidence type="ECO:0000256" key="3">
    <source>
        <dbReference type="ARBA" id="ARBA00022840"/>
    </source>
</evidence>
<proteinExistence type="inferred from homology"/>
<keyword evidence="5 7" id="KW-0505">Motor protein</keyword>
<dbReference type="GO" id="GO:0008017">
    <property type="term" value="F:microtubule binding"/>
    <property type="evidence" value="ECO:0007669"/>
    <property type="project" value="InterPro"/>
</dbReference>
<evidence type="ECO:0000256" key="9">
    <source>
        <dbReference type="SAM" id="MobiDB-lite"/>
    </source>
</evidence>